<proteinExistence type="predicted"/>
<sequence length="102" mass="12136">MVIYMTLKQKISVMQHFENGGKIERLDINTWTDDPDPIWNWQFHEYRIKEKHEIYYCTLPVSDTPATCKYYSEYSDDGAPISYCDRVENVKQCPFKSNKNKG</sequence>
<evidence type="ECO:0000313" key="1">
    <source>
        <dbReference type="EMBL" id="QJB00722.1"/>
    </source>
</evidence>
<organism evidence="2">
    <name type="scientific">viral metagenome</name>
    <dbReference type="NCBI Taxonomy" id="1070528"/>
    <lineage>
        <taxon>unclassified sequences</taxon>
        <taxon>metagenomes</taxon>
        <taxon>organismal metagenomes</taxon>
    </lineage>
</organism>
<dbReference type="EMBL" id="MT143699">
    <property type="protein sequence ID" value="QJB00722.1"/>
    <property type="molecule type" value="Genomic_DNA"/>
</dbReference>
<dbReference type="EMBL" id="MT143887">
    <property type="protein sequence ID" value="QJB04650.1"/>
    <property type="molecule type" value="Genomic_DNA"/>
</dbReference>
<name>A0A6M3MF52_9ZZZZ</name>
<reference evidence="2" key="1">
    <citation type="submission" date="2020-03" db="EMBL/GenBank/DDBJ databases">
        <title>The deep terrestrial virosphere.</title>
        <authorList>
            <person name="Holmfeldt K."/>
            <person name="Nilsson E."/>
            <person name="Simone D."/>
            <person name="Lopez-Fernandez M."/>
            <person name="Wu X."/>
            <person name="de Brujin I."/>
            <person name="Lundin D."/>
            <person name="Andersson A."/>
            <person name="Bertilsson S."/>
            <person name="Dopson M."/>
        </authorList>
    </citation>
    <scope>NUCLEOTIDE SEQUENCE</scope>
    <source>
        <strain evidence="1">MM171A00291</strain>
        <strain evidence="2">MM171B00223</strain>
    </source>
</reference>
<gene>
    <name evidence="1" type="ORF">MM171A00291_0030</name>
    <name evidence="2" type="ORF">MM171B00223_0027</name>
</gene>
<protein>
    <submittedName>
        <fullName evidence="2">Uncharacterized protein</fullName>
    </submittedName>
</protein>
<evidence type="ECO:0000313" key="2">
    <source>
        <dbReference type="EMBL" id="QJB04650.1"/>
    </source>
</evidence>
<dbReference type="AlphaFoldDB" id="A0A6M3MF52"/>
<accession>A0A6M3MF52</accession>